<dbReference type="EMBL" id="CP023563">
    <property type="protein sequence ID" value="ATG51988.1"/>
    <property type="molecule type" value="Genomic_DNA"/>
</dbReference>
<dbReference type="InterPro" id="IPR029033">
    <property type="entry name" value="His_PPase_superfam"/>
</dbReference>
<dbReference type="InterPro" id="IPR013078">
    <property type="entry name" value="His_Pase_superF_clade-1"/>
</dbReference>
<dbReference type="PANTHER" id="PTHR20935:SF1">
    <property type="entry name" value="SLL1549 PROTEIN"/>
    <property type="match status" value="1"/>
</dbReference>
<evidence type="ECO:0000313" key="2">
    <source>
        <dbReference type="EMBL" id="ATG51988.1"/>
    </source>
</evidence>
<dbReference type="AlphaFoldDB" id="A0A291GP76"/>
<dbReference type="Pfam" id="PF00300">
    <property type="entry name" value="His_Phos_1"/>
    <property type="match status" value="1"/>
</dbReference>
<evidence type="ECO:0000256" key="1">
    <source>
        <dbReference type="ARBA" id="ARBA00022801"/>
    </source>
</evidence>
<sequence>MSSSDPDSRLLLLMRHGKAESGSGRPDHERALADRGLTQAQLVGEYLDAQNVQLSRVLVSDAVRTIQTWEATAAAMPGFDGEVSFHEEIYSGGAADVLALVHGVEADHPVVMVVGHEPTISTLTSLLAADDSEAGAVAQARIGMPTGAMAVLSGSLEGWRSLEEASLTLHTIVRP</sequence>
<dbReference type="KEGG" id="brz:CFK38_11000"/>
<organism evidence="2 3">
    <name type="scientific">Brachybacterium vulturis</name>
    <dbReference type="NCBI Taxonomy" id="2017484"/>
    <lineage>
        <taxon>Bacteria</taxon>
        <taxon>Bacillati</taxon>
        <taxon>Actinomycetota</taxon>
        <taxon>Actinomycetes</taxon>
        <taxon>Micrococcales</taxon>
        <taxon>Dermabacteraceae</taxon>
        <taxon>Brachybacterium</taxon>
    </lineage>
</organism>
<gene>
    <name evidence="2" type="ORF">CFK38_11000</name>
</gene>
<protein>
    <submittedName>
        <fullName evidence="2">Phosphohistidine phosphatase</fullName>
    </submittedName>
</protein>
<keyword evidence="1" id="KW-0378">Hydrolase</keyword>
<name>A0A291GP76_9MICO</name>
<accession>A0A291GP76</accession>
<dbReference type="SUPFAM" id="SSF53254">
    <property type="entry name" value="Phosphoglycerate mutase-like"/>
    <property type="match status" value="1"/>
</dbReference>
<reference evidence="3" key="1">
    <citation type="submission" date="2017-09" db="EMBL/GenBank/DDBJ databases">
        <title>Brachybacterium sp. VM2412.</title>
        <authorList>
            <person name="Tak E.J."/>
            <person name="Bae J.-W."/>
        </authorList>
    </citation>
    <scope>NUCLEOTIDE SEQUENCE [LARGE SCALE GENOMIC DNA]</scope>
    <source>
        <strain evidence="3">VM2412</strain>
    </source>
</reference>
<dbReference type="SMART" id="SM00855">
    <property type="entry name" value="PGAM"/>
    <property type="match status" value="1"/>
</dbReference>
<dbReference type="Gene3D" id="3.40.50.1240">
    <property type="entry name" value="Phosphoglycerate mutase-like"/>
    <property type="match status" value="1"/>
</dbReference>
<evidence type="ECO:0000313" key="3">
    <source>
        <dbReference type="Proteomes" id="UP000218165"/>
    </source>
</evidence>
<dbReference type="GO" id="GO:0016787">
    <property type="term" value="F:hydrolase activity"/>
    <property type="evidence" value="ECO:0007669"/>
    <property type="project" value="UniProtKB-KW"/>
</dbReference>
<keyword evidence="3" id="KW-1185">Reference proteome</keyword>
<dbReference type="Proteomes" id="UP000218165">
    <property type="component" value="Chromosome"/>
</dbReference>
<dbReference type="CDD" id="cd07067">
    <property type="entry name" value="HP_PGM_like"/>
    <property type="match status" value="1"/>
</dbReference>
<proteinExistence type="predicted"/>
<dbReference type="PANTHER" id="PTHR20935">
    <property type="entry name" value="PHOSPHOGLYCERATE MUTASE-RELATED"/>
    <property type="match status" value="1"/>
</dbReference>
<dbReference type="OrthoDB" id="9810154at2"/>
<dbReference type="InterPro" id="IPR051021">
    <property type="entry name" value="Mito_Ser/Thr_phosphatase"/>
</dbReference>